<evidence type="ECO:0000256" key="4">
    <source>
        <dbReference type="ARBA" id="ARBA00010015"/>
    </source>
</evidence>
<evidence type="ECO:0000256" key="3">
    <source>
        <dbReference type="ARBA" id="ARBA00004123"/>
    </source>
</evidence>
<evidence type="ECO:0000256" key="7">
    <source>
        <dbReference type="ARBA" id="ARBA00022722"/>
    </source>
</evidence>
<evidence type="ECO:0000256" key="5">
    <source>
        <dbReference type="ARBA" id="ARBA00017114"/>
    </source>
</evidence>
<proteinExistence type="inferred from homology"/>
<feature type="domain" description="ERCC4" evidence="24">
    <location>
        <begin position="410"/>
        <end position="507"/>
    </location>
</feature>
<keyword evidence="14" id="KW-0106">Calcium</keyword>
<evidence type="ECO:0000256" key="12">
    <source>
        <dbReference type="ARBA" id="ARBA00022776"/>
    </source>
</evidence>
<dbReference type="InterPro" id="IPR033309">
    <property type="entry name" value="Mus81"/>
</dbReference>
<dbReference type="FunFam" id="3.40.50.10130:FF:000005">
    <property type="entry name" value="crossover junction endonuclease MUS81 isoform X1"/>
    <property type="match status" value="1"/>
</dbReference>
<dbReference type="GO" id="GO:0003677">
    <property type="term" value="F:DNA binding"/>
    <property type="evidence" value="ECO:0007669"/>
    <property type="project" value="UniProtKB-UniRule"/>
</dbReference>
<dbReference type="GO" id="GO:0000712">
    <property type="term" value="P:resolution of meiotic recombination intermediates"/>
    <property type="evidence" value="ECO:0007669"/>
    <property type="project" value="TreeGrafter"/>
</dbReference>
<dbReference type="Gene3D" id="3.40.50.10130">
    <property type="match status" value="1"/>
</dbReference>
<evidence type="ECO:0000256" key="2">
    <source>
        <dbReference type="ARBA" id="ARBA00001946"/>
    </source>
</evidence>
<protein>
    <recommendedName>
        <fullName evidence="5 22">Crossover junction endonuclease MUS81</fullName>
        <ecNumber evidence="22">3.1.22.-</ecNumber>
    </recommendedName>
</protein>
<dbReference type="Gene3D" id="1.10.150.670">
    <property type="entry name" value="Crossover junction endonuclease EME1, DNA-binding domain"/>
    <property type="match status" value="1"/>
</dbReference>
<keyword evidence="6" id="KW-0132">Cell division</keyword>
<dbReference type="Gramene" id="OGLUM01G48100.1">
    <property type="protein sequence ID" value="OGLUM01G48100.1"/>
    <property type="gene ID" value="OGLUM01G48100"/>
</dbReference>
<dbReference type="InterPro" id="IPR036388">
    <property type="entry name" value="WH-like_DNA-bd_sf"/>
</dbReference>
<dbReference type="AlphaFoldDB" id="A0A0D9YJZ4"/>
<dbReference type="GO" id="GO:0051301">
    <property type="term" value="P:cell division"/>
    <property type="evidence" value="ECO:0007669"/>
    <property type="project" value="UniProtKB-KW"/>
</dbReference>
<evidence type="ECO:0000256" key="15">
    <source>
        <dbReference type="ARBA" id="ARBA00022842"/>
    </source>
</evidence>
<dbReference type="FunFam" id="1.10.150.670:FF:000003">
    <property type="entry name" value="Crossover junction endonuclease MUS81"/>
    <property type="match status" value="1"/>
</dbReference>
<keyword evidence="20" id="KW-0469">Meiosis</keyword>
<keyword evidence="15 22" id="KW-0460">Magnesium</keyword>
<keyword evidence="11 22" id="KW-0227">DNA damage</keyword>
<dbReference type="Proteomes" id="UP000026961">
    <property type="component" value="Chromosome 1"/>
</dbReference>
<evidence type="ECO:0000256" key="10">
    <source>
        <dbReference type="ARBA" id="ARBA00022759"/>
    </source>
</evidence>
<keyword evidence="21" id="KW-0131">Cell cycle</keyword>
<keyword evidence="12" id="KW-0498">Mitosis</keyword>
<dbReference type="PANTHER" id="PTHR13451:SF0">
    <property type="entry name" value="CROSSOVER JUNCTION ENDONUCLEASE MUS81"/>
    <property type="match status" value="1"/>
</dbReference>
<dbReference type="GO" id="GO:0005634">
    <property type="term" value="C:nucleus"/>
    <property type="evidence" value="ECO:0007669"/>
    <property type="project" value="UniProtKB-SubCell"/>
</dbReference>
<evidence type="ECO:0000256" key="16">
    <source>
        <dbReference type="ARBA" id="ARBA00023125"/>
    </source>
</evidence>
<dbReference type="PANTHER" id="PTHR13451">
    <property type="entry name" value="CLASS II CROSSOVER JUNCTION ENDONUCLEASE MUS81"/>
    <property type="match status" value="1"/>
</dbReference>
<evidence type="ECO:0000256" key="11">
    <source>
        <dbReference type="ARBA" id="ARBA00022763"/>
    </source>
</evidence>
<dbReference type="InterPro" id="IPR042530">
    <property type="entry name" value="EME1/EME2_C"/>
</dbReference>
<keyword evidence="26" id="KW-1185">Reference proteome</keyword>
<dbReference type="STRING" id="40148.A0A0D9YJZ4"/>
<feature type="compositionally biased region" description="Low complexity" evidence="23">
    <location>
        <begin position="82"/>
        <end position="98"/>
    </location>
</feature>
<evidence type="ECO:0000256" key="22">
    <source>
        <dbReference type="RuleBase" id="RU369042"/>
    </source>
</evidence>
<keyword evidence="18 22" id="KW-0234">DNA repair</keyword>
<dbReference type="InterPro" id="IPR047417">
    <property type="entry name" value="WHD_MUS81"/>
</dbReference>
<comment type="function">
    <text evidence="22">Interacts with EME1 to form a DNA structure-specific endonuclease with substrate preference for branched DNA structures with a 5'-end at the branch nick. Typical substrates include 3'-flap structures, D-loops, replication forks and nicked Holliday junctions. May be required in mitosis for the processing of stalled or collapsed replication fork intermediates. May be required in meiosis for the repair of meiosis-specific double strand breaks subsequent to single-end invasion (SEI).</text>
</comment>
<dbReference type="EnsemblPlants" id="OGLUM01G48100.1">
    <property type="protein sequence ID" value="OGLUM01G48100.1"/>
    <property type="gene ID" value="OGLUM01G48100"/>
</dbReference>
<evidence type="ECO:0000256" key="9">
    <source>
        <dbReference type="ARBA" id="ARBA00022737"/>
    </source>
</evidence>
<evidence type="ECO:0000256" key="20">
    <source>
        <dbReference type="ARBA" id="ARBA00023254"/>
    </source>
</evidence>
<name>A0A0D9YJZ4_9ORYZ</name>
<sequence length="754" mass="83663">MAPEARQLKVHLRENEAVAQCVLEKWRSMEEKPGGLKENLAHTLYKSYRNVCAAKEPIRSLKDLYQIKGVGKWVIRQLKGSFPESSPDLSPPESNAAGEKGKKAGGSKRYVPQKNSAAYAILITLHRETINGKSHMKKQELIDTTEASGLSQSAIGPDKSKAKPGAFASSQKDWYTGWSCMKTLTSKGLVAKSGNPAKYMITEEGKSTALECLSRSGLDDHAAPLVINSAPDTSNASHKLNNICMTSFVETSSGPSRAIGRPKTSIANPATKTSPEVTYLTSQESLNYNSDVRTADNCAEEIILSDSDSEELYTENYPLIGSEEFTERVAPPMLNASNSGKTSTNYRFSDCSASISPRSSEGIFEMQSSSTMGTAEFNMLDNDTVCMDNSILAMPPRRSSKNFLEDYEVVLILDDRENFGGRSRKTVDNIHSQFRVPVEIKHLPVGDGIWIARDRKLHTEYVLDFIVERKNVADLCSSITDNRYKDQKLRLKKCGLRKLIYLVEGDPNPLDTSERIKTACFTTEILEGFDVQRTPGYAETVRTYGNLTRSITEYYSTHFSTGANTSQVCPTYDEFTKKCDDLKKITVSDVFALQLMQVPQVTEEAALAVIGLYPTLFSLAKAYSMLDGDTHAQEKMLKNKSTLINAGASRNIFKLGIVPEERMVGRLASQNAQGSRLRTGHYIMACCCDGNACVIIRFHTHPPPCYIVTSASARISLSTIRTCFTYVRTIWSSFYIRLDDTGLSTRGYFQYISR</sequence>
<dbReference type="Gene3D" id="1.10.10.10">
    <property type="entry name" value="Winged helix-like DNA-binding domain superfamily/Winged helix DNA-binding domain"/>
    <property type="match status" value="1"/>
</dbReference>
<evidence type="ECO:0000256" key="14">
    <source>
        <dbReference type="ARBA" id="ARBA00022837"/>
    </source>
</evidence>
<evidence type="ECO:0000256" key="21">
    <source>
        <dbReference type="ARBA" id="ARBA00023306"/>
    </source>
</evidence>
<reference evidence="25" key="2">
    <citation type="submission" date="2015-04" db="UniProtKB">
        <authorList>
            <consortium name="EnsemblPlants"/>
        </authorList>
    </citation>
    <scope>IDENTIFICATION</scope>
</reference>
<dbReference type="SUPFAM" id="SSF52980">
    <property type="entry name" value="Restriction endonuclease-like"/>
    <property type="match status" value="1"/>
</dbReference>
<dbReference type="GO" id="GO:0006308">
    <property type="term" value="P:DNA catabolic process"/>
    <property type="evidence" value="ECO:0007669"/>
    <property type="project" value="UniProtKB-UniRule"/>
</dbReference>
<dbReference type="InterPro" id="IPR011335">
    <property type="entry name" value="Restrct_endonuc-II-like"/>
</dbReference>
<comment type="subunit">
    <text evidence="22">Interacts with EME1.</text>
</comment>
<dbReference type="InterPro" id="IPR047416">
    <property type="entry name" value="XPF_nuclease_Mus81"/>
</dbReference>
<dbReference type="GO" id="GO:0008821">
    <property type="term" value="F:crossover junction DNA endonuclease activity"/>
    <property type="evidence" value="ECO:0007669"/>
    <property type="project" value="UniProtKB-UniRule"/>
</dbReference>
<dbReference type="FunFam" id="1.10.10.10:FF:000307">
    <property type="entry name" value="Crossover junction endonuclease MUS81"/>
    <property type="match status" value="1"/>
</dbReference>
<dbReference type="SMART" id="SM00891">
    <property type="entry name" value="ERCC4"/>
    <property type="match status" value="1"/>
</dbReference>
<dbReference type="GO" id="GO:0048476">
    <property type="term" value="C:Holliday junction resolvase complex"/>
    <property type="evidence" value="ECO:0007669"/>
    <property type="project" value="UniProtKB-UniRule"/>
</dbReference>
<accession>A0A0D9YJZ4</accession>
<dbReference type="GO" id="GO:0046872">
    <property type="term" value="F:metal ion binding"/>
    <property type="evidence" value="ECO:0007669"/>
    <property type="project" value="UniProtKB-UniRule"/>
</dbReference>
<dbReference type="Pfam" id="PF21136">
    <property type="entry name" value="WHD_MUS81"/>
    <property type="match status" value="1"/>
</dbReference>
<dbReference type="EC" id="3.1.22.-" evidence="22"/>
<keyword evidence="10 22" id="KW-0255">Endonuclease</keyword>
<comment type="similarity">
    <text evidence="4 22">Belongs to the XPF family.</text>
</comment>
<comment type="subcellular location">
    <subcellularLocation>
        <location evidence="3 22">Nucleus</location>
    </subcellularLocation>
</comment>
<dbReference type="CDD" id="cd20074">
    <property type="entry name" value="XPF_nuclease_Mus81"/>
    <property type="match status" value="1"/>
</dbReference>
<keyword evidence="17 22" id="KW-0233">DNA recombination</keyword>
<evidence type="ECO:0000256" key="17">
    <source>
        <dbReference type="ARBA" id="ARBA00023172"/>
    </source>
</evidence>
<dbReference type="GO" id="GO:0048257">
    <property type="term" value="F:3'-flap endonuclease activity"/>
    <property type="evidence" value="ECO:0007669"/>
    <property type="project" value="TreeGrafter"/>
</dbReference>
<evidence type="ECO:0000256" key="23">
    <source>
        <dbReference type="SAM" id="MobiDB-lite"/>
    </source>
</evidence>
<keyword evidence="9" id="KW-0677">Repeat</keyword>
<dbReference type="GO" id="GO:0000727">
    <property type="term" value="P:double-strand break repair via break-induced replication"/>
    <property type="evidence" value="ECO:0007669"/>
    <property type="project" value="UniProtKB-UniRule"/>
</dbReference>
<organism evidence="25">
    <name type="scientific">Oryza glumipatula</name>
    <dbReference type="NCBI Taxonomy" id="40148"/>
    <lineage>
        <taxon>Eukaryota</taxon>
        <taxon>Viridiplantae</taxon>
        <taxon>Streptophyta</taxon>
        <taxon>Embryophyta</taxon>
        <taxon>Tracheophyta</taxon>
        <taxon>Spermatophyta</taxon>
        <taxon>Magnoliopsida</taxon>
        <taxon>Liliopsida</taxon>
        <taxon>Poales</taxon>
        <taxon>Poaceae</taxon>
        <taxon>BOP clade</taxon>
        <taxon>Oryzoideae</taxon>
        <taxon>Oryzeae</taxon>
        <taxon>Oryzinae</taxon>
        <taxon>Oryza</taxon>
    </lineage>
</organism>
<dbReference type="CDD" id="cd21036">
    <property type="entry name" value="WH_MUS81"/>
    <property type="match status" value="1"/>
</dbReference>
<evidence type="ECO:0000256" key="19">
    <source>
        <dbReference type="ARBA" id="ARBA00023242"/>
    </source>
</evidence>
<dbReference type="HOGENOM" id="CLU_014329_1_0_1"/>
<comment type="cofactor">
    <cofactor evidence="1">
        <name>Ca(2+)</name>
        <dbReference type="ChEBI" id="CHEBI:29108"/>
    </cofactor>
</comment>
<dbReference type="eggNOG" id="KOG2379">
    <property type="taxonomic scope" value="Eukaryota"/>
</dbReference>
<reference evidence="25" key="3">
    <citation type="submission" date="2018-05" db="EMBL/GenBank/DDBJ databases">
        <title>OgluRS3 (Oryza glumaepatula Reference Sequence Version 3).</title>
        <authorList>
            <person name="Zhang J."/>
            <person name="Kudrna D."/>
            <person name="Lee S."/>
            <person name="Talag J."/>
            <person name="Welchert J."/>
            <person name="Wing R.A."/>
        </authorList>
    </citation>
    <scope>NUCLEOTIDE SEQUENCE [LARGE SCALE GENOMIC DNA]</scope>
</reference>
<dbReference type="Pfam" id="PF02732">
    <property type="entry name" value="ERCC4"/>
    <property type="match status" value="1"/>
</dbReference>
<evidence type="ECO:0000259" key="24">
    <source>
        <dbReference type="SMART" id="SM00891"/>
    </source>
</evidence>
<feature type="region of interest" description="Disordered" evidence="23">
    <location>
        <begin position="82"/>
        <end position="109"/>
    </location>
</feature>
<keyword evidence="13 22" id="KW-0378">Hydrolase</keyword>
<evidence type="ECO:0000256" key="18">
    <source>
        <dbReference type="ARBA" id="ARBA00023204"/>
    </source>
</evidence>
<keyword evidence="19 22" id="KW-0539">Nucleus</keyword>
<evidence type="ECO:0000256" key="8">
    <source>
        <dbReference type="ARBA" id="ARBA00022723"/>
    </source>
</evidence>
<keyword evidence="8 22" id="KW-0479">Metal-binding</keyword>
<evidence type="ECO:0000256" key="13">
    <source>
        <dbReference type="ARBA" id="ARBA00022801"/>
    </source>
</evidence>
<reference evidence="25" key="1">
    <citation type="submission" date="2013-08" db="EMBL/GenBank/DDBJ databases">
        <title>Oryza genome evolution.</title>
        <authorList>
            <person name="Wing R.A."/>
            <person name="Panaud O."/>
            <person name="Oliveira A.C."/>
        </authorList>
    </citation>
    <scope>NUCLEOTIDE SEQUENCE</scope>
</reference>
<comment type="cofactor">
    <cofactor evidence="2 22">
        <name>Mg(2+)</name>
        <dbReference type="ChEBI" id="CHEBI:18420"/>
    </cofactor>
</comment>
<dbReference type="GO" id="GO:0031573">
    <property type="term" value="P:mitotic intra-S DNA damage checkpoint signaling"/>
    <property type="evidence" value="ECO:0007669"/>
    <property type="project" value="TreeGrafter"/>
</dbReference>
<evidence type="ECO:0000313" key="26">
    <source>
        <dbReference type="Proteomes" id="UP000026961"/>
    </source>
</evidence>
<keyword evidence="16" id="KW-0238">DNA-binding</keyword>
<evidence type="ECO:0000256" key="1">
    <source>
        <dbReference type="ARBA" id="ARBA00001913"/>
    </source>
</evidence>
<keyword evidence="7 22" id="KW-0540">Nuclease</keyword>
<evidence type="ECO:0000256" key="6">
    <source>
        <dbReference type="ARBA" id="ARBA00022618"/>
    </source>
</evidence>
<dbReference type="InterPro" id="IPR006166">
    <property type="entry name" value="ERCC4_domain"/>
</dbReference>
<evidence type="ECO:0000313" key="25">
    <source>
        <dbReference type="EnsemblPlants" id="OGLUM01G48100.1"/>
    </source>
</evidence>